<comment type="similarity">
    <text evidence="6">Belongs to the class I-like SAM-binding methyltransferase superfamily. MenG/UbiE family.</text>
</comment>
<feature type="binding site" evidence="6">
    <location>
        <begin position="121"/>
        <end position="122"/>
    </location>
    <ligand>
        <name>S-adenosyl-L-methionine</name>
        <dbReference type="ChEBI" id="CHEBI:59789"/>
    </ligand>
</feature>
<accession>A0ABQ0CBY4</accession>
<dbReference type="Proteomes" id="UP001628193">
    <property type="component" value="Unassembled WGS sequence"/>
</dbReference>
<comment type="catalytic activity">
    <reaction evidence="6">
        <text>a 2-demethylmenaquinol + S-adenosyl-L-methionine = a menaquinol + S-adenosyl-L-homocysteine + H(+)</text>
        <dbReference type="Rhea" id="RHEA:42640"/>
        <dbReference type="Rhea" id="RHEA-COMP:9539"/>
        <dbReference type="Rhea" id="RHEA-COMP:9563"/>
        <dbReference type="ChEBI" id="CHEBI:15378"/>
        <dbReference type="ChEBI" id="CHEBI:18151"/>
        <dbReference type="ChEBI" id="CHEBI:55437"/>
        <dbReference type="ChEBI" id="CHEBI:57856"/>
        <dbReference type="ChEBI" id="CHEBI:59789"/>
        <dbReference type="EC" id="2.1.1.163"/>
    </reaction>
</comment>
<dbReference type="Pfam" id="PF01209">
    <property type="entry name" value="Ubie_methyltran"/>
    <property type="match status" value="1"/>
</dbReference>
<dbReference type="PANTHER" id="PTHR43591">
    <property type="entry name" value="METHYLTRANSFERASE"/>
    <property type="match status" value="1"/>
</dbReference>
<organism evidence="7 8">
    <name type="scientific">Candidatus Magnetaquiglobus chichijimensis</name>
    <dbReference type="NCBI Taxonomy" id="3141448"/>
    <lineage>
        <taxon>Bacteria</taxon>
        <taxon>Pseudomonadati</taxon>
        <taxon>Pseudomonadota</taxon>
        <taxon>Magnetococcia</taxon>
        <taxon>Magnetococcales</taxon>
        <taxon>Candidatus Magnetaquicoccaceae</taxon>
        <taxon>Candidatus Magnetaquiglobus</taxon>
    </lineage>
</organism>
<dbReference type="SUPFAM" id="SSF53335">
    <property type="entry name" value="S-adenosyl-L-methionine-dependent methyltransferases"/>
    <property type="match status" value="1"/>
</dbReference>
<evidence type="ECO:0000313" key="8">
    <source>
        <dbReference type="Proteomes" id="UP001628193"/>
    </source>
</evidence>
<evidence type="ECO:0000256" key="6">
    <source>
        <dbReference type="HAMAP-Rule" id="MF_01813"/>
    </source>
</evidence>
<evidence type="ECO:0000256" key="4">
    <source>
        <dbReference type="ARBA" id="ARBA00022688"/>
    </source>
</evidence>
<dbReference type="PROSITE" id="PS51608">
    <property type="entry name" value="SAM_MT_UBIE"/>
    <property type="match status" value="1"/>
</dbReference>
<dbReference type="PROSITE" id="PS01184">
    <property type="entry name" value="UBIE_2"/>
    <property type="match status" value="1"/>
</dbReference>
<dbReference type="Gene3D" id="3.40.50.150">
    <property type="entry name" value="Vaccinia Virus protein VP39"/>
    <property type="match status" value="1"/>
</dbReference>
<keyword evidence="2 6" id="KW-0489">Methyltransferase</keyword>
<dbReference type="EC" id="2.1.1.201" evidence="6"/>
<reference evidence="7 8" key="2">
    <citation type="submission" date="2024-09" db="EMBL/GenBank/DDBJ databases">
        <title>Draft genome sequence of Candidatus Magnetaquicoccaceae bacterium FCR-1.</title>
        <authorList>
            <person name="Shimoshige H."/>
            <person name="Shimamura S."/>
            <person name="Taoka A."/>
            <person name="Kobayashi H."/>
            <person name="Maekawa T."/>
        </authorList>
    </citation>
    <scope>NUCLEOTIDE SEQUENCE [LARGE SCALE GENOMIC DNA]</scope>
    <source>
        <strain evidence="7 8">FCR-1</strain>
    </source>
</reference>
<proteinExistence type="inferred from homology"/>
<comment type="catalytic activity">
    <reaction evidence="6">
        <text>a 2-methoxy-6-(all-trans-polyprenyl)benzene-1,4-diol + S-adenosyl-L-methionine = a 5-methoxy-2-methyl-3-(all-trans-polyprenyl)benzene-1,4-diol + S-adenosyl-L-homocysteine + H(+)</text>
        <dbReference type="Rhea" id="RHEA:28286"/>
        <dbReference type="Rhea" id="RHEA-COMP:10858"/>
        <dbReference type="Rhea" id="RHEA-COMP:10859"/>
        <dbReference type="ChEBI" id="CHEBI:15378"/>
        <dbReference type="ChEBI" id="CHEBI:57856"/>
        <dbReference type="ChEBI" id="CHEBI:59789"/>
        <dbReference type="ChEBI" id="CHEBI:84166"/>
        <dbReference type="ChEBI" id="CHEBI:84167"/>
        <dbReference type="EC" id="2.1.1.201"/>
    </reaction>
</comment>
<dbReference type="InterPro" id="IPR029063">
    <property type="entry name" value="SAM-dependent_MTases_sf"/>
</dbReference>
<dbReference type="NCBIfam" id="NF001244">
    <property type="entry name" value="PRK00216.1-5"/>
    <property type="match status" value="1"/>
</dbReference>
<dbReference type="GO" id="GO:0043770">
    <property type="term" value="F:demethylmenaquinone methyltransferase activity"/>
    <property type="evidence" value="ECO:0007669"/>
    <property type="project" value="UniProtKB-EC"/>
</dbReference>
<dbReference type="PROSITE" id="PS01183">
    <property type="entry name" value="UBIE_1"/>
    <property type="match status" value="1"/>
</dbReference>
<evidence type="ECO:0000256" key="1">
    <source>
        <dbReference type="ARBA" id="ARBA00022428"/>
    </source>
</evidence>
<evidence type="ECO:0000313" key="7">
    <source>
        <dbReference type="EMBL" id="GAB0058413.1"/>
    </source>
</evidence>
<dbReference type="GO" id="GO:0032259">
    <property type="term" value="P:methylation"/>
    <property type="evidence" value="ECO:0007669"/>
    <property type="project" value="UniProtKB-KW"/>
</dbReference>
<evidence type="ECO:0000256" key="3">
    <source>
        <dbReference type="ARBA" id="ARBA00022679"/>
    </source>
</evidence>
<protein>
    <recommendedName>
        <fullName evidence="6">Ubiquinone/menaquinone biosynthesis C-methyltransferase UbiE</fullName>
        <ecNumber evidence="6">2.1.1.163</ecNumber>
        <ecNumber evidence="6">2.1.1.201</ecNumber>
    </recommendedName>
    <alternativeName>
        <fullName evidence="6">2-methoxy-6-polyprenyl-1,4-benzoquinol methylase</fullName>
    </alternativeName>
    <alternativeName>
        <fullName evidence="6">Demethylmenaquinone methyltransferase</fullName>
    </alternativeName>
</protein>
<dbReference type="EMBL" id="BAAFGK010000005">
    <property type="protein sequence ID" value="GAB0058413.1"/>
    <property type="molecule type" value="Genomic_DNA"/>
</dbReference>
<sequence length="249" mass="28141">MSEASTTHFGFSEIPLSEKVHKVRQVFDSVAQSYDLMNDLMSMGIHRLWKRFAIRRLRIKPGDRLLDVAGGTGDLAKLMHEKIHGQGDITIFDINAAMLEQGRGRLADQGCVAGIRWVQGNAEQLPFPDNTFHAVTIGFGIRNVTQIEAALAEMTRVLRPGGQFLCLEFSHVALPLLKPFYETYSFRILPEIGHWVAKDRDAYQYLVESIRRFPEQQRFKAMLEDAGLFQVHYHNLTGGIAAVHIGHKV</sequence>
<feature type="binding site" evidence="6">
    <location>
        <position position="93"/>
    </location>
    <ligand>
        <name>S-adenosyl-L-methionine</name>
        <dbReference type="ChEBI" id="CHEBI:59789"/>
    </ligand>
</feature>
<evidence type="ECO:0000256" key="2">
    <source>
        <dbReference type="ARBA" id="ARBA00022603"/>
    </source>
</evidence>
<dbReference type="InterPro" id="IPR023576">
    <property type="entry name" value="UbiE/COQ5_MeTrFase_CS"/>
</dbReference>
<evidence type="ECO:0000256" key="5">
    <source>
        <dbReference type="ARBA" id="ARBA00022691"/>
    </source>
</evidence>
<reference evidence="7 8" key="1">
    <citation type="submission" date="2024-05" db="EMBL/GenBank/DDBJ databases">
        <authorList>
            <consortium name="Candidatus Magnetaquicoccaceae bacterium FCR-1 genome sequencing consortium"/>
            <person name="Shimoshige H."/>
            <person name="Shimamura S."/>
            <person name="Taoka A."/>
            <person name="Kobayashi H."/>
            <person name="Maekawa T."/>
        </authorList>
    </citation>
    <scope>NUCLEOTIDE SEQUENCE [LARGE SCALE GENOMIC DNA]</scope>
    <source>
        <strain evidence="7 8">FCR-1</strain>
    </source>
</reference>
<name>A0ABQ0CBY4_9PROT</name>
<dbReference type="PANTHER" id="PTHR43591:SF24">
    <property type="entry name" value="2-METHOXY-6-POLYPRENYL-1,4-BENZOQUINOL METHYLASE, MITOCHONDRIAL"/>
    <property type="match status" value="1"/>
</dbReference>
<comment type="caution">
    <text evidence="6">Lacks conserved residue(s) required for the propagation of feature annotation.</text>
</comment>
<keyword evidence="1 6" id="KW-0474">Menaquinone biosynthesis</keyword>
<comment type="pathway">
    <text evidence="6">Quinol/quinone metabolism; menaquinone biosynthesis; menaquinol from 1,4-dihydroxy-2-naphthoate: step 2/2.</text>
</comment>
<dbReference type="CDD" id="cd02440">
    <property type="entry name" value="AdoMet_MTases"/>
    <property type="match status" value="1"/>
</dbReference>
<dbReference type="HAMAP" id="MF_01813">
    <property type="entry name" value="MenG_UbiE_methyltr"/>
    <property type="match status" value="1"/>
</dbReference>
<keyword evidence="7" id="KW-0830">Ubiquinone</keyword>
<gene>
    <name evidence="6 7" type="primary">ubiE</name>
    <name evidence="7" type="ORF">SIID45300_02762</name>
</gene>
<dbReference type="EC" id="2.1.1.163" evidence="6"/>
<keyword evidence="8" id="KW-1185">Reference proteome</keyword>
<keyword evidence="4 6" id="KW-0831">Ubiquinone biosynthesis</keyword>
<dbReference type="RefSeq" id="WP_420906135.1">
    <property type="nucleotide sequence ID" value="NZ_BAAFGK010000005.1"/>
</dbReference>
<comment type="function">
    <text evidence="6">Methyltransferase required for the conversion of demethylmenaquinol (DMKH2) to menaquinol (MKH2) and the conversion of 2-polyprenyl-6-methoxy-1,4-benzoquinol (DDMQH2) to 2-polyprenyl-3-methyl-6-methoxy-1,4-benzoquinol (DMQH2).</text>
</comment>
<keyword evidence="5 6" id="KW-0949">S-adenosyl-L-methionine</keyword>
<keyword evidence="3 6" id="KW-0808">Transferase</keyword>
<comment type="caution">
    <text evidence="7">The sequence shown here is derived from an EMBL/GenBank/DDBJ whole genome shotgun (WGS) entry which is preliminary data.</text>
</comment>
<comment type="pathway">
    <text evidence="6">Cofactor biosynthesis; ubiquinone biosynthesis.</text>
</comment>
<feature type="binding site" evidence="6">
    <location>
        <position position="72"/>
    </location>
    <ligand>
        <name>S-adenosyl-L-methionine</name>
        <dbReference type="ChEBI" id="CHEBI:59789"/>
    </ligand>
</feature>
<dbReference type="InterPro" id="IPR004033">
    <property type="entry name" value="UbiE/COQ5_MeTrFase"/>
</dbReference>
<dbReference type="NCBIfam" id="TIGR01934">
    <property type="entry name" value="MenG_MenH_UbiE"/>
    <property type="match status" value="1"/>
</dbReference>